<comment type="catalytic activity">
    <reaction evidence="10">
        <text>(sulfur carrier)-H + L-cysteine = (sulfur carrier)-SH + L-alanine</text>
        <dbReference type="Rhea" id="RHEA:43892"/>
        <dbReference type="Rhea" id="RHEA-COMP:14737"/>
        <dbReference type="Rhea" id="RHEA-COMP:14739"/>
        <dbReference type="ChEBI" id="CHEBI:29917"/>
        <dbReference type="ChEBI" id="CHEBI:35235"/>
        <dbReference type="ChEBI" id="CHEBI:57972"/>
        <dbReference type="ChEBI" id="CHEBI:64428"/>
        <dbReference type="EC" id="2.8.1.7"/>
    </reaction>
</comment>
<name>A9BD31_PROM4</name>
<proteinExistence type="inferred from homology"/>
<keyword evidence="14" id="KW-1185">Reference proteome</keyword>
<evidence type="ECO:0000256" key="1">
    <source>
        <dbReference type="ARBA" id="ARBA00001933"/>
    </source>
</evidence>
<dbReference type="GO" id="GO:0031071">
    <property type="term" value="F:cysteine desulfurase activity"/>
    <property type="evidence" value="ECO:0007669"/>
    <property type="project" value="UniProtKB-EC"/>
</dbReference>
<dbReference type="Gene3D" id="3.90.1150.10">
    <property type="entry name" value="Aspartate Aminotransferase, domain 1"/>
    <property type="match status" value="1"/>
</dbReference>
<feature type="domain" description="Aminotransferase class V" evidence="12">
    <location>
        <begin position="12"/>
        <end position="371"/>
    </location>
</feature>
<evidence type="ECO:0000256" key="10">
    <source>
        <dbReference type="ARBA" id="ARBA00050776"/>
    </source>
</evidence>
<dbReference type="InterPro" id="IPR015421">
    <property type="entry name" value="PyrdxlP-dep_Trfase_major"/>
</dbReference>
<comment type="cofactor">
    <cofactor evidence="1 11">
        <name>pyridoxal 5'-phosphate</name>
        <dbReference type="ChEBI" id="CHEBI:597326"/>
    </cofactor>
</comment>
<dbReference type="Pfam" id="PF00266">
    <property type="entry name" value="Aminotran_5"/>
    <property type="match status" value="1"/>
</dbReference>
<comment type="subunit">
    <text evidence="3">Homodimer.</text>
</comment>
<dbReference type="PANTHER" id="PTHR11601">
    <property type="entry name" value="CYSTEINE DESULFURYLASE FAMILY MEMBER"/>
    <property type="match status" value="1"/>
</dbReference>
<dbReference type="GO" id="GO:0008483">
    <property type="term" value="F:transaminase activity"/>
    <property type="evidence" value="ECO:0007669"/>
    <property type="project" value="UniProtKB-KW"/>
</dbReference>
<dbReference type="Gene3D" id="3.40.640.10">
    <property type="entry name" value="Type I PLP-dependent aspartate aminotransferase-like (Major domain)"/>
    <property type="match status" value="1"/>
</dbReference>
<gene>
    <name evidence="13" type="ordered locus">P9211_01881</name>
</gene>
<evidence type="ECO:0000256" key="6">
    <source>
        <dbReference type="ARBA" id="ARBA00022723"/>
    </source>
</evidence>
<dbReference type="KEGG" id="pmj:P9211_01881"/>
<keyword evidence="6" id="KW-0479">Metal-binding</keyword>
<comment type="similarity">
    <text evidence="2">Belongs to the class-V pyridoxal-phosphate-dependent aminotransferase family. NifS/IscS subfamily.</text>
</comment>
<evidence type="ECO:0000313" key="14">
    <source>
        <dbReference type="Proteomes" id="UP000000788"/>
    </source>
</evidence>
<evidence type="ECO:0000256" key="8">
    <source>
        <dbReference type="ARBA" id="ARBA00023004"/>
    </source>
</evidence>
<dbReference type="InterPro" id="IPR000192">
    <property type="entry name" value="Aminotrans_V_dom"/>
</dbReference>
<dbReference type="PROSITE" id="PS00595">
    <property type="entry name" value="AA_TRANSFER_CLASS_5"/>
    <property type="match status" value="1"/>
</dbReference>
<dbReference type="GO" id="GO:0046872">
    <property type="term" value="F:metal ion binding"/>
    <property type="evidence" value="ECO:0007669"/>
    <property type="project" value="UniProtKB-KW"/>
</dbReference>
<evidence type="ECO:0000256" key="11">
    <source>
        <dbReference type="RuleBase" id="RU004504"/>
    </source>
</evidence>
<evidence type="ECO:0000313" key="13">
    <source>
        <dbReference type="EMBL" id="ABX08119.1"/>
    </source>
</evidence>
<evidence type="ECO:0000256" key="7">
    <source>
        <dbReference type="ARBA" id="ARBA00022898"/>
    </source>
</evidence>
<dbReference type="EMBL" id="CP000878">
    <property type="protein sequence ID" value="ABX08119.1"/>
    <property type="molecule type" value="Genomic_DNA"/>
</dbReference>
<dbReference type="GO" id="GO:0051536">
    <property type="term" value="F:iron-sulfur cluster binding"/>
    <property type="evidence" value="ECO:0007669"/>
    <property type="project" value="UniProtKB-KW"/>
</dbReference>
<evidence type="ECO:0000256" key="4">
    <source>
        <dbReference type="ARBA" id="ARBA00012239"/>
    </source>
</evidence>
<dbReference type="Proteomes" id="UP000000788">
    <property type="component" value="Chromosome"/>
</dbReference>
<dbReference type="InterPro" id="IPR015422">
    <property type="entry name" value="PyrdxlP-dep_Trfase_small"/>
</dbReference>
<reference evidence="13 14" key="1">
    <citation type="journal article" date="2007" name="PLoS Genet.">
        <title>Patterns and implications of gene gain and loss in the evolution of Prochlorococcus.</title>
        <authorList>
            <person name="Kettler G.C."/>
            <person name="Martiny A.C."/>
            <person name="Huang K."/>
            <person name="Zucker J."/>
            <person name="Coleman M.L."/>
            <person name="Rodrigue S."/>
            <person name="Chen F."/>
            <person name="Lapidus A."/>
            <person name="Ferriera S."/>
            <person name="Johnson J."/>
            <person name="Steglich C."/>
            <person name="Church G.M."/>
            <person name="Richardson P."/>
            <person name="Chisholm S.W."/>
        </authorList>
    </citation>
    <scope>NUCLEOTIDE SEQUENCE [LARGE SCALE GENOMIC DNA]</scope>
    <source>
        <strain evidence="14">MIT 9211</strain>
    </source>
</reference>
<dbReference type="HOGENOM" id="CLU_003433_0_2_3"/>
<sequence>MTGVMPEKPLDFDYQSTTPCSQMVLDAMSPYWQDLWGNPSNRQNRSGLYASAAISNAREKLASLIGIKPEKLIFTSGATEANNLALLGYARAKAIEVGKPGHLITLSTEHYAVLDPLKQLQREGFRVTKLSPNLDGIISLDRLENAFEDDTFMVSIMFANNEIGVIQPIEKISSMCKKRGIIMHSDIAQGFGYIPIDFNSLGIDFLSISGHKIYGPKGIGALIINEDLPIQPLQWGGGQQNGIRPGTMPVPLIIGLAKAAEIAISQLDEQFFRSQDLRNQLWDGLQKSNQGLKINGSMIARLPHNLNFTVLNVSGGRLHKLLKPFISCSSGSACSNGSPSHVLQSIGLSLKEAEASLRLSLGRDTNIEDIKEAIYCISQVISQLREGSTC</sequence>
<dbReference type="AlphaFoldDB" id="A9BD31"/>
<organism evidence="13 14">
    <name type="scientific">Prochlorococcus marinus (strain MIT 9211)</name>
    <dbReference type="NCBI Taxonomy" id="93059"/>
    <lineage>
        <taxon>Bacteria</taxon>
        <taxon>Bacillati</taxon>
        <taxon>Cyanobacteriota</taxon>
        <taxon>Cyanophyceae</taxon>
        <taxon>Synechococcales</taxon>
        <taxon>Prochlorococcaceae</taxon>
        <taxon>Prochlorococcus</taxon>
    </lineage>
</organism>
<evidence type="ECO:0000259" key="12">
    <source>
        <dbReference type="Pfam" id="PF00266"/>
    </source>
</evidence>
<evidence type="ECO:0000256" key="3">
    <source>
        <dbReference type="ARBA" id="ARBA00011738"/>
    </source>
</evidence>
<protein>
    <recommendedName>
        <fullName evidence="4">cysteine desulfurase</fullName>
        <ecNumber evidence="4">2.8.1.7</ecNumber>
    </recommendedName>
</protein>
<keyword evidence="9" id="KW-0411">Iron-sulfur</keyword>
<keyword evidence="7" id="KW-0663">Pyridoxal phosphate</keyword>
<keyword evidence="13" id="KW-0032">Aminotransferase</keyword>
<dbReference type="InterPro" id="IPR020578">
    <property type="entry name" value="Aminotrans_V_PyrdxlP_BS"/>
</dbReference>
<dbReference type="PANTHER" id="PTHR11601:SF34">
    <property type="entry name" value="CYSTEINE DESULFURASE"/>
    <property type="match status" value="1"/>
</dbReference>
<evidence type="ECO:0000256" key="9">
    <source>
        <dbReference type="ARBA" id="ARBA00023014"/>
    </source>
</evidence>
<dbReference type="EC" id="2.8.1.7" evidence="4"/>
<keyword evidence="5 13" id="KW-0808">Transferase</keyword>
<dbReference type="FunFam" id="3.40.640.10:FF:000084">
    <property type="entry name" value="IscS-like cysteine desulfurase"/>
    <property type="match status" value="1"/>
</dbReference>
<dbReference type="RefSeq" id="WP_012194744.1">
    <property type="nucleotide sequence ID" value="NC_009976.1"/>
</dbReference>
<evidence type="ECO:0000256" key="5">
    <source>
        <dbReference type="ARBA" id="ARBA00022679"/>
    </source>
</evidence>
<dbReference type="STRING" id="93059.P9211_01881"/>
<dbReference type="InterPro" id="IPR016454">
    <property type="entry name" value="Cysteine_dSase"/>
</dbReference>
<dbReference type="SUPFAM" id="SSF53383">
    <property type="entry name" value="PLP-dependent transferases"/>
    <property type="match status" value="1"/>
</dbReference>
<dbReference type="InterPro" id="IPR015424">
    <property type="entry name" value="PyrdxlP-dep_Trfase"/>
</dbReference>
<dbReference type="PIRSF" id="PIRSF005572">
    <property type="entry name" value="NifS"/>
    <property type="match status" value="1"/>
</dbReference>
<evidence type="ECO:0000256" key="2">
    <source>
        <dbReference type="ARBA" id="ARBA00006490"/>
    </source>
</evidence>
<keyword evidence="8" id="KW-0408">Iron</keyword>
<dbReference type="eggNOG" id="COG1104">
    <property type="taxonomic scope" value="Bacteria"/>
</dbReference>
<accession>A9BD31</accession>